<dbReference type="Gene3D" id="3.40.50.2000">
    <property type="entry name" value="Glycogen Phosphorylase B"/>
    <property type="match status" value="1"/>
</dbReference>
<accession>A0A7L7L6B2</accession>
<dbReference type="AlphaFoldDB" id="A0A7L7L6B2"/>
<evidence type="ECO:0000259" key="1">
    <source>
        <dbReference type="Pfam" id="PF00534"/>
    </source>
</evidence>
<reference evidence="2 3" key="2">
    <citation type="submission" date="2020-08" db="EMBL/GenBank/DDBJ databases">
        <title>Adhaeribacter dokdonensis sp. nov., isolated from the rhizosphere of Elymus tsukushiensis, a plant native to the Dokdo Islands, Republic of Korea.</title>
        <authorList>
            <person name="Ghim S.Y."/>
        </authorList>
    </citation>
    <scope>NUCLEOTIDE SEQUENCE [LARGE SCALE GENOMIC DNA]</scope>
    <source>
        <strain evidence="2 3">KUDC8001</strain>
    </source>
</reference>
<gene>
    <name evidence="2" type="ORF">HUW48_10165</name>
</gene>
<keyword evidence="2" id="KW-0808">Transferase</keyword>
<proteinExistence type="predicted"/>
<name>A0A7L7L6B2_9BACT</name>
<dbReference type="Proteomes" id="UP000514509">
    <property type="component" value="Chromosome"/>
</dbReference>
<dbReference type="Pfam" id="PF00534">
    <property type="entry name" value="Glycos_transf_1"/>
    <property type="match status" value="1"/>
</dbReference>
<evidence type="ECO:0000313" key="3">
    <source>
        <dbReference type="Proteomes" id="UP000514509"/>
    </source>
</evidence>
<reference evidence="2 3" key="1">
    <citation type="submission" date="2020-06" db="EMBL/GenBank/DDBJ databases">
        <authorList>
            <person name="Hwang Y.J."/>
        </authorList>
    </citation>
    <scope>NUCLEOTIDE SEQUENCE [LARGE SCALE GENOMIC DNA]</scope>
    <source>
        <strain evidence="2 3">KUDC8001</strain>
    </source>
</reference>
<dbReference type="SUPFAM" id="SSF53756">
    <property type="entry name" value="UDP-Glycosyltransferase/glycogen phosphorylase"/>
    <property type="match status" value="1"/>
</dbReference>
<dbReference type="RefSeq" id="WP_182415564.1">
    <property type="nucleotide sequence ID" value="NZ_CP055153.1"/>
</dbReference>
<keyword evidence="3" id="KW-1185">Reference proteome</keyword>
<dbReference type="KEGG" id="add:HUW48_10165"/>
<sequence length="375" mass="43811">MKKTRILLSSVLKPINDTRMLEKLGSSLAQIPQTEIHIAGFPVKEPQTILPIQFHSFAYFKRLSWGRVKVQWQYWQLLRRLKPHLIIVSTHELLFITSLYKLLHGGKIWYDVRENYFLNLITQNAYPYIIKYLLAYAIRGFEYLSSSFINFYLLAEKSYAAELPFLKNKFILLENKFKQMAKPPYLPKRYPIKINTQQVKLLYSGTISEMHGIFETVELCRHLHQENAGFSLTIIGYCAIASTLQKLKSAIKDKPYITLIGGDKLVPHSEIIEYIQQSDLGLLPYQPHPSTFSCTPTKLFEYLANGLPVLVQQNPNWANRVDQYQAGINLDFRTVDYQQLLRQLQEQVFFPTGVPEDVFWETDECRLIKLYNKNF</sequence>
<dbReference type="EMBL" id="CP055153">
    <property type="protein sequence ID" value="QMU28376.1"/>
    <property type="molecule type" value="Genomic_DNA"/>
</dbReference>
<dbReference type="InterPro" id="IPR001296">
    <property type="entry name" value="Glyco_trans_1"/>
</dbReference>
<dbReference type="GO" id="GO:0016757">
    <property type="term" value="F:glycosyltransferase activity"/>
    <property type="evidence" value="ECO:0007669"/>
    <property type="project" value="InterPro"/>
</dbReference>
<evidence type="ECO:0000313" key="2">
    <source>
        <dbReference type="EMBL" id="QMU28376.1"/>
    </source>
</evidence>
<feature type="domain" description="Glycosyl transferase family 1" evidence="1">
    <location>
        <begin position="192"/>
        <end position="333"/>
    </location>
</feature>
<organism evidence="2 3">
    <name type="scientific">Adhaeribacter radiodurans</name>
    <dbReference type="NCBI Taxonomy" id="2745197"/>
    <lineage>
        <taxon>Bacteria</taxon>
        <taxon>Pseudomonadati</taxon>
        <taxon>Bacteroidota</taxon>
        <taxon>Cytophagia</taxon>
        <taxon>Cytophagales</taxon>
        <taxon>Hymenobacteraceae</taxon>
        <taxon>Adhaeribacter</taxon>
    </lineage>
</organism>
<protein>
    <submittedName>
        <fullName evidence="2">Glycosyltransferase</fullName>
    </submittedName>
</protein>